<dbReference type="PANTHER" id="PTHR24305:SF78">
    <property type="entry name" value="P450, PUTATIVE (EUROFUNG)-RELATED"/>
    <property type="match status" value="1"/>
</dbReference>
<gene>
    <name evidence="5" type="ORF">Trco_007962</name>
</gene>
<keyword evidence="4" id="KW-1133">Transmembrane helix</keyword>
<dbReference type="PANTHER" id="PTHR24305">
    <property type="entry name" value="CYTOCHROME P450"/>
    <property type="match status" value="1"/>
</dbReference>
<name>A0A9P8TSQ7_9HYPO</name>
<dbReference type="GO" id="GO:0004497">
    <property type="term" value="F:monooxygenase activity"/>
    <property type="evidence" value="ECO:0007669"/>
    <property type="project" value="InterPro"/>
</dbReference>
<dbReference type="Proteomes" id="UP000827724">
    <property type="component" value="Unassembled WGS sequence"/>
</dbReference>
<dbReference type="Gene3D" id="1.10.630.10">
    <property type="entry name" value="Cytochrome P450"/>
    <property type="match status" value="1"/>
</dbReference>
<keyword evidence="6" id="KW-1185">Reference proteome</keyword>
<keyword evidence="2" id="KW-0479">Metal-binding</keyword>
<dbReference type="GO" id="GO:0005506">
    <property type="term" value="F:iron ion binding"/>
    <property type="evidence" value="ECO:0007669"/>
    <property type="project" value="InterPro"/>
</dbReference>
<evidence type="ECO:0000256" key="1">
    <source>
        <dbReference type="ARBA" id="ARBA00022617"/>
    </source>
</evidence>
<dbReference type="AlphaFoldDB" id="A0A9P8TSQ7"/>
<protein>
    <submittedName>
        <fullName evidence="5">Cytochrome p450</fullName>
    </submittedName>
</protein>
<keyword evidence="4" id="KW-0812">Transmembrane</keyword>
<keyword evidence="3" id="KW-0408">Iron</keyword>
<keyword evidence="1" id="KW-0349">Heme</keyword>
<accession>A0A9P8TSQ7</accession>
<dbReference type="SUPFAM" id="SSF48264">
    <property type="entry name" value="Cytochrome P450"/>
    <property type="match status" value="1"/>
</dbReference>
<dbReference type="InterPro" id="IPR050121">
    <property type="entry name" value="Cytochrome_P450_monoxygenase"/>
</dbReference>
<evidence type="ECO:0000313" key="6">
    <source>
        <dbReference type="Proteomes" id="UP000827724"/>
    </source>
</evidence>
<evidence type="ECO:0000256" key="3">
    <source>
        <dbReference type="ARBA" id="ARBA00023004"/>
    </source>
</evidence>
<comment type="caution">
    <text evidence="5">The sequence shown here is derived from an EMBL/GenBank/DDBJ whole genome shotgun (WGS) entry which is preliminary data.</text>
</comment>
<proteinExistence type="predicted"/>
<dbReference type="OrthoDB" id="6692864at2759"/>
<dbReference type="EMBL" id="JAIWOZ010000007">
    <property type="protein sequence ID" value="KAH6603187.1"/>
    <property type="molecule type" value="Genomic_DNA"/>
</dbReference>
<feature type="transmembrane region" description="Helical" evidence="4">
    <location>
        <begin position="15"/>
        <end position="36"/>
    </location>
</feature>
<dbReference type="GO" id="GO:0016705">
    <property type="term" value="F:oxidoreductase activity, acting on paired donors, with incorporation or reduction of molecular oxygen"/>
    <property type="evidence" value="ECO:0007669"/>
    <property type="project" value="InterPro"/>
</dbReference>
<sequence>MTILPSSGLDAALHASWEATAGLSLAAGVAAHHLVFRPFEVDGYAWQLLFAHVGAAAVLLVSLVQAGGHQLASALLRVLLVVSAYNAGAATSILVYRAFFHPLRRFPGPFSARLSRFYALGKLFESKKAYENVQRLHQEYGDIVRVGPRELSINRPSAITDIYGTHTQTTKSPWYMQTSKKAAKSSLFHTRAPEVHRLRKRVWERGLGFKGMKNMNDSPTIFSRAIQVCVLTRGDGEALDGYEQRVQAKVELLLSRIAGANGNPMNIAKYSAFFSFNVMADIGNLKN</sequence>
<evidence type="ECO:0000256" key="4">
    <source>
        <dbReference type="SAM" id="Phobius"/>
    </source>
</evidence>
<reference evidence="5" key="1">
    <citation type="submission" date="2021-08" db="EMBL/GenBank/DDBJ databases">
        <title>Chromosome-Level Trichoderma cornu-damae using Hi-C Data.</title>
        <authorList>
            <person name="Kim C.S."/>
        </authorList>
    </citation>
    <scope>NUCLEOTIDE SEQUENCE</scope>
    <source>
        <strain evidence="5">KA19-0412C</strain>
    </source>
</reference>
<dbReference type="GO" id="GO:0020037">
    <property type="term" value="F:heme binding"/>
    <property type="evidence" value="ECO:0007669"/>
    <property type="project" value="InterPro"/>
</dbReference>
<feature type="transmembrane region" description="Helical" evidence="4">
    <location>
        <begin position="48"/>
        <end position="68"/>
    </location>
</feature>
<evidence type="ECO:0000256" key="2">
    <source>
        <dbReference type="ARBA" id="ARBA00022723"/>
    </source>
</evidence>
<keyword evidence="4" id="KW-0472">Membrane</keyword>
<dbReference type="InterPro" id="IPR036396">
    <property type="entry name" value="Cyt_P450_sf"/>
</dbReference>
<feature type="transmembrane region" description="Helical" evidence="4">
    <location>
        <begin position="74"/>
        <end position="96"/>
    </location>
</feature>
<organism evidence="5 6">
    <name type="scientific">Trichoderma cornu-damae</name>
    <dbReference type="NCBI Taxonomy" id="654480"/>
    <lineage>
        <taxon>Eukaryota</taxon>
        <taxon>Fungi</taxon>
        <taxon>Dikarya</taxon>
        <taxon>Ascomycota</taxon>
        <taxon>Pezizomycotina</taxon>
        <taxon>Sordariomycetes</taxon>
        <taxon>Hypocreomycetidae</taxon>
        <taxon>Hypocreales</taxon>
        <taxon>Hypocreaceae</taxon>
        <taxon>Trichoderma</taxon>
    </lineage>
</organism>
<evidence type="ECO:0000313" key="5">
    <source>
        <dbReference type="EMBL" id="KAH6603187.1"/>
    </source>
</evidence>